<organism evidence="2 3">
    <name type="scientific">Slackia piriformis YIT 12062</name>
    <dbReference type="NCBI Taxonomy" id="742818"/>
    <lineage>
        <taxon>Bacteria</taxon>
        <taxon>Bacillati</taxon>
        <taxon>Actinomycetota</taxon>
        <taxon>Coriobacteriia</taxon>
        <taxon>Eggerthellales</taxon>
        <taxon>Eggerthellaceae</taxon>
        <taxon>Slackia</taxon>
    </lineage>
</organism>
<dbReference type="Proteomes" id="UP000006069">
    <property type="component" value="Unassembled WGS sequence"/>
</dbReference>
<keyword evidence="1" id="KW-0238">DNA-binding</keyword>
<dbReference type="Pfam" id="PF02082">
    <property type="entry name" value="Rrf2"/>
    <property type="match status" value="1"/>
</dbReference>
<evidence type="ECO:0000313" key="3">
    <source>
        <dbReference type="Proteomes" id="UP000006069"/>
    </source>
</evidence>
<dbReference type="PROSITE" id="PS51197">
    <property type="entry name" value="HTH_RRF2_2"/>
    <property type="match status" value="1"/>
</dbReference>
<sequence>MRIATKTRYALRFMIDLAEHESEGRIPMKKIAERQLISKKYLEQVVAPLSEAGLITVTRGATGGYAIARPAREITLDEIVQATEGDLYLLDCLEGSFDCPLSMRCSTQRVWKGLEHAVTSYLRGITLEDALDLEPSVD</sequence>
<dbReference type="EMBL" id="ADMD01000001">
    <property type="protein sequence ID" value="EJZ84721.1"/>
    <property type="molecule type" value="Genomic_DNA"/>
</dbReference>
<accession>K0YMM4</accession>
<reference evidence="2 3" key="1">
    <citation type="submission" date="2012-08" db="EMBL/GenBank/DDBJ databases">
        <title>The Genome Sequence of Slackia piriformis YIT 12062.</title>
        <authorList>
            <consortium name="The Broad Institute Genome Sequencing Platform"/>
            <person name="Earl A."/>
            <person name="Ward D."/>
            <person name="Feldgarden M."/>
            <person name="Gevers D."/>
            <person name="Morotomi M."/>
            <person name="Walker B."/>
            <person name="Young S.K."/>
            <person name="Zeng Q."/>
            <person name="Gargeya S."/>
            <person name="Fitzgerald M."/>
            <person name="Haas B."/>
            <person name="Abouelleil A."/>
            <person name="Alvarado L."/>
            <person name="Arachchi H.M."/>
            <person name="Berlin A.M."/>
            <person name="Chapman S.B."/>
            <person name="Goldberg J."/>
            <person name="Griggs A."/>
            <person name="Gujja S."/>
            <person name="Hansen M."/>
            <person name="Howarth C."/>
            <person name="Imamovic A."/>
            <person name="Larimer J."/>
            <person name="McCowen C."/>
            <person name="Montmayeur A."/>
            <person name="Murphy C."/>
            <person name="Neiman D."/>
            <person name="Pearson M."/>
            <person name="Priest M."/>
            <person name="Roberts A."/>
            <person name="Saif S."/>
            <person name="Shea T."/>
            <person name="Sisk P."/>
            <person name="Sykes S."/>
            <person name="Wortman J."/>
            <person name="Nusbaum C."/>
            <person name="Birren B."/>
        </authorList>
    </citation>
    <scope>NUCLEOTIDE SEQUENCE [LARGE SCALE GENOMIC DNA]</scope>
    <source>
        <strain evidence="2 3">YIT 12062</strain>
    </source>
</reference>
<dbReference type="HOGENOM" id="CLU_107144_0_1_11"/>
<dbReference type="AlphaFoldDB" id="K0YMM4"/>
<dbReference type="FunCoup" id="K0YMM4">
    <property type="interactions" value="14"/>
</dbReference>
<dbReference type="OrthoDB" id="9808360at2"/>
<proteinExistence type="predicted"/>
<dbReference type="InterPro" id="IPR000944">
    <property type="entry name" value="Tscrpt_reg_Rrf2"/>
</dbReference>
<dbReference type="Gene3D" id="1.10.10.10">
    <property type="entry name" value="Winged helix-like DNA-binding domain superfamily/Winged helix DNA-binding domain"/>
    <property type="match status" value="1"/>
</dbReference>
<evidence type="ECO:0000256" key="1">
    <source>
        <dbReference type="ARBA" id="ARBA00023125"/>
    </source>
</evidence>
<dbReference type="GO" id="GO:0005829">
    <property type="term" value="C:cytosol"/>
    <property type="evidence" value="ECO:0007669"/>
    <property type="project" value="TreeGrafter"/>
</dbReference>
<protein>
    <submittedName>
        <fullName evidence="2">Rrf2 family protein</fullName>
    </submittedName>
</protein>
<dbReference type="NCBIfam" id="TIGR00738">
    <property type="entry name" value="rrf2_super"/>
    <property type="match status" value="1"/>
</dbReference>
<dbReference type="InterPro" id="IPR036388">
    <property type="entry name" value="WH-like_DNA-bd_sf"/>
</dbReference>
<dbReference type="SUPFAM" id="SSF46785">
    <property type="entry name" value="Winged helix' DNA-binding domain"/>
    <property type="match status" value="1"/>
</dbReference>
<dbReference type="PANTHER" id="PTHR33221">
    <property type="entry name" value="WINGED HELIX-TURN-HELIX TRANSCRIPTIONAL REGULATOR, RRF2 FAMILY"/>
    <property type="match status" value="1"/>
</dbReference>
<dbReference type="GO" id="GO:0003677">
    <property type="term" value="F:DNA binding"/>
    <property type="evidence" value="ECO:0007669"/>
    <property type="project" value="UniProtKB-KW"/>
</dbReference>
<dbReference type="GO" id="GO:0003700">
    <property type="term" value="F:DNA-binding transcription factor activity"/>
    <property type="evidence" value="ECO:0007669"/>
    <property type="project" value="TreeGrafter"/>
</dbReference>
<dbReference type="PANTHER" id="PTHR33221:SF5">
    <property type="entry name" value="HTH-TYPE TRANSCRIPTIONAL REGULATOR ISCR"/>
    <property type="match status" value="1"/>
</dbReference>
<name>K0YMM4_9ACTN</name>
<dbReference type="RefSeq" id="WP_009138561.1">
    <property type="nucleotide sequence ID" value="NZ_JH815198.1"/>
</dbReference>
<gene>
    <name evidence="2" type="ORF">HMPREF9451_00325</name>
</gene>
<comment type="caution">
    <text evidence="2">The sequence shown here is derived from an EMBL/GenBank/DDBJ whole genome shotgun (WGS) entry which is preliminary data.</text>
</comment>
<dbReference type="eggNOG" id="COG1959">
    <property type="taxonomic scope" value="Bacteria"/>
</dbReference>
<dbReference type="PATRIC" id="fig|742818.3.peg.364"/>
<dbReference type="InterPro" id="IPR036390">
    <property type="entry name" value="WH_DNA-bd_sf"/>
</dbReference>
<dbReference type="InParanoid" id="K0YMM4"/>
<keyword evidence="3" id="KW-1185">Reference proteome</keyword>
<evidence type="ECO:0000313" key="2">
    <source>
        <dbReference type="EMBL" id="EJZ84721.1"/>
    </source>
</evidence>